<keyword evidence="5" id="KW-0378">Hydrolase</keyword>
<feature type="domain" description="Helicase C-terminal" evidence="14">
    <location>
        <begin position="728"/>
        <end position="891"/>
    </location>
</feature>
<keyword evidence="10" id="KW-0238">DNA-binding</keyword>
<dbReference type="GO" id="GO:0003677">
    <property type="term" value="F:DNA binding"/>
    <property type="evidence" value="ECO:0007669"/>
    <property type="project" value="UniProtKB-KW"/>
</dbReference>
<feature type="region of interest" description="Disordered" evidence="12">
    <location>
        <begin position="163"/>
        <end position="211"/>
    </location>
</feature>
<dbReference type="InterPro" id="IPR027417">
    <property type="entry name" value="P-loop_NTPase"/>
</dbReference>
<dbReference type="Gene3D" id="3.40.50.10810">
    <property type="entry name" value="Tandem AAA-ATPase domain"/>
    <property type="match status" value="1"/>
</dbReference>
<keyword evidence="6" id="KW-0347">Helicase</keyword>
<dbReference type="Gene3D" id="3.30.40.10">
    <property type="entry name" value="Zinc/RING finger domain, C3HC4 (zinc finger)"/>
    <property type="match status" value="1"/>
</dbReference>
<feature type="compositionally biased region" description="Low complexity" evidence="12">
    <location>
        <begin position="286"/>
        <end position="295"/>
    </location>
</feature>
<dbReference type="InterPro" id="IPR019787">
    <property type="entry name" value="Znf_PHD-finger"/>
</dbReference>
<organism evidence="15 16">
    <name type="scientific">Micractinium conductrix</name>
    <dbReference type="NCBI Taxonomy" id="554055"/>
    <lineage>
        <taxon>Eukaryota</taxon>
        <taxon>Viridiplantae</taxon>
        <taxon>Chlorophyta</taxon>
        <taxon>core chlorophytes</taxon>
        <taxon>Trebouxiophyceae</taxon>
        <taxon>Chlorellales</taxon>
        <taxon>Chlorellaceae</taxon>
        <taxon>Chlorella clade</taxon>
        <taxon>Micractinium</taxon>
    </lineage>
</organism>
<feature type="compositionally biased region" description="Low complexity" evidence="12">
    <location>
        <begin position="1265"/>
        <end position="1276"/>
    </location>
</feature>
<feature type="compositionally biased region" description="Low complexity" evidence="12">
    <location>
        <begin position="1184"/>
        <end position="1201"/>
    </location>
</feature>
<feature type="compositionally biased region" description="Basic residues" evidence="12">
    <location>
        <begin position="1277"/>
        <end position="1286"/>
    </location>
</feature>
<dbReference type="Proteomes" id="UP000239649">
    <property type="component" value="Unassembled WGS sequence"/>
</dbReference>
<dbReference type="Gene3D" id="3.40.50.300">
    <property type="entry name" value="P-loop containing nucleotide triphosphate hydrolases"/>
    <property type="match status" value="1"/>
</dbReference>
<dbReference type="CDD" id="cd18793">
    <property type="entry name" value="SF2_C_SNF"/>
    <property type="match status" value="1"/>
</dbReference>
<evidence type="ECO:0000256" key="6">
    <source>
        <dbReference type="ARBA" id="ARBA00022806"/>
    </source>
</evidence>
<evidence type="ECO:0000259" key="14">
    <source>
        <dbReference type="PROSITE" id="PS51194"/>
    </source>
</evidence>
<dbReference type="InterPro" id="IPR013083">
    <property type="entry name" value="Znf_RING/FYVE/PHD"/>
</dbReference>
<dbReference type="GO" id="GO:0005524">
    <property type="term" value="F:ATP binding"/>
    <property type="evidence" value="ECO:0007669"/>
    <property type="project" value="UniProtKB-KW"/>
</dbReference>
<sequence>MPFAVGDAVEVAGAAADGFAHAWFRGRVAHVRRSSTRVAVADNLEVAFEDFVRPDTGAPEIELHSARSLRVRPPQPALTVVPSLAEYQLGEAVDVEVDSIWWHAVVLGRRPSTGLRVYFLGSEEVEWVGDAACLRPGKVFVGGAWHPRSVAQLPKHLERELRLAQQPQRQQHQAPKQQQQQQQQPRQQQPAKAAGGKARPASSNDENDDAATVLVRRSARERESRIVMIDGKPVLKLNQYDLEGGKRSVFEQELNRSKPGRGKAAADGPAATWVAVQNPAKRHRLSAAAASAAGKGSAGVEGDPGKEAGTAGEEAEAGPTSPTKGGRADVLAHNAAIKAEAQAMQGQRYCFLEEQLQVLRPFVTADVAASIRGKAAEARGAGLPALPPPVEVQPECIAATLREYQLEGLRWMVRMWDRGVNAILADEMGLGKTLQTISLLSYLKFERDVQGPHLVVVPLSVLPSWMSEFARWSPQMRVVRIHTSDREERERLKREVFGQPNSFDVAVTTYEMAKSKDMHRLLGSSLRWRYLVLDEGHRIKNEETQLAHAMRLIHRQQTLLLTGTPLQNNLHELYALLSYLYPDVFTTSDPFDAAFDLRSKEHKVDAAQLEAVHHMLAPFCLRRLKQEVELGMPPLVETRIYCPLSLMQTFWYRRLLIKDSAALLQIEKEVEGKVKYDATNHTYKKLHMLVAQLRKCCNHPYLFPGAEPEFDGQTTDEGIVAASGKMEVLDRLLGKLKRRGHRVVLFSQFNMQLDILEDYVRMRGYKYARLDGSTNRVQRMIDIKLFNRPGSETFVYLLNTRAGGLGVNLQTADTCILYDSDWNPQCDLQAMARVHRIGQTKPVHVYRLCTGGTVEERIQHRAEKKLYLDQMVNRGAVAGMEGVDSMSKEEMLGMLRFGADRIFQAEAGRTITDAELDAIINRSSSRAAKAAKADKKGGADLGEPIGSPKLPQLVDAKATAASFDAQTAPLSSYIFGGKNYKEDSLKDIGRAFWVEHGKGQREKKERLVMVDGYAVLRENMYGMSQGEPSVFEREAAGQRSRAQVKKAPAGRTYTTQDWCQICWDGGELIECDYCPAVYHADCLGLAGEELLSQASHLKWGCPAHTCAVCARKAGAVGGMLFCCEGCANAFCEDHLPEEADVVMDCKRFERLGWRRPATSCFVRCTPECGSLVEALESERRQRRAAPGGKSPATAAAAGAAAVDPTHSPAKASGKTKARNAPGQAPLFSPSAAAVRSPGKSAPVAVAEGQDVRFFIRSPGQGLAAAALGRSPAGAALARRRSSLGGS</sequence>
<dbReference type="InterPro" id="IPR001965">
    <property type="entry name" value="Znf_PHD"/>
</dbReference>
<keyword evidence="11" id="KW-0539">Nucleus</keyword>
<dbReference type="PROSITE" id="PS01359">
    <property type="entry name" value="ZF_PHD_1"/>
    <property type="match status" value="1"/>
</dbReference>
<dbReference type="SMART" id="SM00490">
    <property type="entry name" value="HELICc"/>
    <property type="match status" value="1"/>
</dbReference>
<comment type="caution">
    <text evidence="15">The sequence shown here is derived from an EMBL/GenBank/DDBJ whole genome shotgun (WGS) entry which is preliminary data.</text>
</comment>
<dbReference type="PROSITE" id="PS51192">
    <property type="entry name" value="HELICASE_ATP_BIND_1"/>
    <property type="match status" value="1"/>
</dbReference>
<evidence type="ECO:0000256" key="9">
    <source>
        <dbReference type="ARBA" id="ARBA00022853"/>
    </source>
</evidence>
<feature type="region of interest" description="Disordered" evidence="12">
    <location>
        <begin position="285"/>
        <end position="327"/>
    </location>
</feature>
<keyword evidence="16" id="KW-1185">Reference proteome</keyword>
<evidence type="ECO:0000256" key="3">
    <source>
        <dbReference type="ARBA" id="ARBA00022741"/>
    </source>
</evidence>
<evidence type="ECO:0000259" key="13">
    <source>
        <dbReference type="PROSITE" id="PS51192"/>
    </source>
</evidence>
<evidence type="ECO:0000256" key="12">
    <source>
        <dbReference type="SAM" id="MobiDB-lite"/>
    </source>
</evidence>
<feature type="region of interest" description="Disordered" evidence="12">
    <location>
        <begin position="1265"/>
        <end position="1286"/>
    </location>
</feature>
<keyword evidence="3" id="KW-0547">Nucleotide-binding</keyword>
<gene>
    <name evidence="15" type="ORF">C2E20_6838</name>
</gene>
<proteinExistence type="predicted"/>
<dbReference type="InterPro" id="IPR014001">
    <property type="entry name" value="Helicase_ATP-bd"/>
</dbReference>
<name>A0A2P6V6C7_9CHLO</name>
<dbReference type="SUPFAM" id="SSF57903">
    <property type="entry name" value="FYVE/PHD zinc finger"/>
    <property type="match status" value="1"/>
</dbReference>
<dbReference type="InterPro" id="IPR019786">
    <property type="entry name" value="Zinc_finger_PHD-type_CS"/>
</dbReference>
<evidence type="ECO:0000256" key="11">
    <source>
        <dbReference type="ARBA" id="ARBA00023242"/>
    </source>
</evidence>
<feature type="region of interest" description="Disordered" evidence="12">
    <location>
        <begin position="1179"/>
        <end position="1242"/>
    </location>
</feature>
<dbReference type="Pfam" id="PF00176">
    <property type="entry name" value="SNF2-rel_dom"/>
    <property type="match status" value="1"/>
</dbReference>
<keyword evidence="9" id="KW-0156">Chromatin regulator</keyword>
<comment type="subcellular location">
    <subcellularLocation>
        <location evidence="1">Nucleus</location>
    </subcellularLocation>
</comment>
<evidence type="ECO:0000313" key="15">
    <source>
        <dbReference type="EMBL" id="PSC69642.1"/>
    </source>
</evidence>
<dbReference type="EMBL" id="LHPF02000025">
    <property type="protein sequence ID" value="PSC69642.1"/>
    <property type="molecule type" value="Genomic_DNA"/>
</dbReference>
<dbReference type="SUPFAM" id="SSF52540">
    <property type="entry name" value="P-loop containing nucleoside triphosphate hydrolases"/>
    <property type="match status" value="2"/>
</dbReference>
<reference evidence="15 16" key="1">
    <citation type="journal article" date="2018" name="Plant J.">
        <title>Genome sequences of Chlorella sorokiniana UTEX 1602 and Micractinium conductrix SAG 241.80: implications to maltose excretion by a green alga.</title>
        <authorList>
            <person name="Arriola M.B."/>
            <person name="Velmurugan N."/>
            <person name="Zhang Y."/>
            <person name="Plunkett M.H."/>
            <person name="Hondzo H."/>
            <person name="Barney B.M."/>
        </authorList>
    </citation>
    <scope>NUCLEOTIDE SEQUENCE [LARGE SCALE GENOMIC DNA]</scope>
    <source>
        <strain evidence="15 16">SAG 241.80</strain>
    </source>
</reference>
<keyword evidence="2" id="KW-0479">Metal-binding</keyword>
<dbReference type="GO" id="GO:0005634">
    <property type="term" value="C:nucleus"/>
    <property type="evidence" value="ECO:0007669"/>
    <property type="project" value="UniProtKB-SubCell"/>
</dbReference>
<evidence type="ECO:0000313" key="16">
    <source>
        <dbReference type="Proteomes" id="UP000239649"/>
    </source>
</evidence>
<evidence type="ECO:0000256" key="4">
    <source>
        <dbReference type="ARBA" id="ARBA00022771"/>
    </source>
</evidence>
<dbReference type="PANTHER" id="PTHR10799">
    <property type="entry name" value="SNF2/RAD54 HELICASE FAMILY"/>
    <property type="match status" value="1"/>
</dbReference>
<dbReference type="CDD" id="cd15568">
    <property type="entry name" value="PHD5_NSD"/>
    <property type="match status" value="1"/>
</dbReference>
<evidence type="ECO:0000256" key="10">
    <source>
        <dbReference type="ARBA" id="ARBA00023125"/>
    </source>
</evidence>
<feature type="compositionally biased region" description="Low complexity" evidence="12">
    <location>
        <begin position="164"/>
        <end position="201"/>
    </location>
</feature>
<dbReference type="SMART" id="SM00249">
    <property type="entry name" value="PHD"/>
    <property type="match status" value="1"/>
</dbReference>
<keyword evidence="7" id="KW-0862">Zinc</keyword>
<dbReference type="SMART" id="SM00487">
    <property type="entry name" value="DEXDc"/>
    <property type="match status" value="1"/>
</dbReference>
<dbReference type="STRING" id="554055.A0A2P6V6C7"/>
<protein>
    <submittedName>
        <fullName evidence="15">SNF2 super family</fullName>
    </submittedName>
</protein>
<dbReference type="GO" id="GO:0008270">
    <property type="term" value="F:zinc ion binding"/>
    <property type="evidence" value="ECO:0007669"/>
    <property type="project" value="UniProtKB-KW"/>
</dbReference>
<evidence type="ECO:0000256" key="5">
    <source>
        <dbReference type="ARBA" id="ARBA00022801"/>
    </source>
</evidence>
<dbReference type="InterPro" id="IPR000330">
    <property type="entry name" value="SNF2_N"/>
</dbReference>
<evidence type="ECO:0000256" key="8">
    <source>
        <dbReference type="ARBA" id="ARBA00022840"/>
    </source>
</evidence>
<accession>A0A2P6V6C7</accession>
<dbReference type="Pfam" id="PF00628">
    <property type="entry name" value="PHD"/>
    <property type="match status" value="1"/>
</dbReference>
<evidence type="ECO:0000256" key="7">
    <source>
        <dbReference type="ARBA" id="ARBA00022833"/>
    </source>
</evidence>
<keyword evidence="4" id="KW-0863">Zinc-finger</keyword>
<dbReference type="InterPro" id="IPR011011">
    <property type="entry name" value="Znf_FYVE_PHD"/>
</dbReference>
<dbReference type="InterPro" id="IPR001650">
    <property type="entry name" value="Helicase_C-like"/>
</dbReference>
<feature type="domain" description="Helicase ATP-binding" evidence="13">
    <location>
        <begin position="413"/>
        <end position="583"/>
    </location>
</feature>
<dbReference type="GO" id="GO:0006325">
    <property type="term" value="P:chromatin organization"/>
    <property type="evidence" value="ECO:0007669"/>
    <property type="project" value="UniProtKB-KW"/>
</dbReference>
<dbReference type="InterPro" id="IPR049730">
    <property type="entry name" value="SNF2/RAD54-like_C"/>
</dbReference>
<dbReference type="PROSITE" id="PS51194">
    <property type="entry name" value="HELICASE_CTER"/>
    <property type="match status" value="1"/>
</dbReference>
<dbReference type="OrthoDB" id="1899296at2759"/>
<evidence type="ECO:0000256" key="2">
    <source>
        <dbReference type="ARBA" id="ARBA00022723"/>
    </source>
</evidence>
<keyword evidence="8" id="KW-0067">ATP-binding</keyword>
<dbReference type="InterPro" id="IPR038718">
    <property type="entry name" value="SNF2-like_sf"/>
</dbReference>
<dbReference type="Pfam" id="PF00271">
    <property type="entry name" value="Helicase_C"/>
    <property type="match status" value="1"/>
</dbReference>
<evidence type="ECO:0000256" key="1">
    <source>
        <dbReference type="ARBA" id="ARBA00004123"/>
    </source>
</evidence>
<dbReference type="FunFam" id="3.40.50.10810:FF:000005">
    <property type="entry name" value="Photoperiod-independent early flowering 1"/>
    <property type="match status" value="1"/>
</dbReference>
<dbReference type="GO" id="GO:0004386">
    <property type="term" value="F:helicase activity"/>
    <property type="evidence" value="ECO:0007669"/>
    <property type="project" value="UniProtKB-KW"/>
</dbReference>
<dbReference type="GO" id="GO:0016787">
    <property type="term" value="F:hydrolase activity"/>
    <property type="evidence" value="ECO:0007669"/>
    <property type="project" value="UniProtKB-KW"/>
</dbReference>